<organism evidence="2 3">
    <name type="scientific">Lucifera butyrica</name>
    <dbReference type="NCBI Taxonomy" id="1351585"/>
    <lineage>
        <taxon>Bacteria</taxon>
        <taxon>Bacillati</taxon>
        <taxon>Bacillota</taxon>
        <taxon>Negativicutes</taxon>
        <taxon>Veillonellales</taxon>
        <taxon>Veillonellaceae</taxon>
        <taxon>Lucifera</taxon>
    </lineage>
</organism>
<dbReference type="EMBL" id="UPPP01000057">
    <property type="protein sequence ID" value="VBB05561.1"/>
    <property type="molecule type" value="Genomic_DNA"/>
</dbReference>
<sequence>MADSNITLYENSVQNGRPVECYQFTHAGMNYQYTSANQDVSIIFTENGLQRTEKYFADYIERETIKPASSSDSVSVTIKVSKDNAVAKLYQGPPPEKPVYCKIYRLHAQDLSNFDVAFYGRVSQASFEASECSLTVKLEDWLSKEIPNGARQFTCNSMIFDSKCRLKEEDWVVAAFVDRVVGLDVYSTTFAQYPDGYFTGGFLRFDGGIRQIAEHVDDRVKVKYPFLSTPRNEIVVAPGCDHLFKTCATRFRNTLNFTGCLYVPPANPEKTNVGKGAYWVDSQVVQRDTNGFVGNIEM</sequence>
<dbReference type="RefSeq" id="WP_122626551.1">
    <property type="nucleotide sequence ID" value="NZ_UPPP01000057.1"/>
</dbReference>
<reference evidence="2 3" key="1">
    <citation type="submission" date="2018-06" db="EMBL/GenBank/DDBJ databases">
        <authorList>
            <person name="Strepis N."/>
        </authorList>
    </citation>
    <scope>NUCLEOTIDE SEQUENCE [LARGE SCALE GENOMIC DNA]</scope>
    <source>
        <strain evidence="2">LUCI</strain>
    </source>
</reference>
<dbReference type="InterPro" id="IPR018964">
    <property type="entry name" value="Phage_phiJL001_Gp84_C"/>
</dbReference>
<gene>
    <name evidence="2" type="ORF">LUCI_0771</name>
</gene>
<evidence type="ECO:0000313" key="2">
    <source>
        <dbReference type="EMBL" id="VBB05561.1"/>
    </source>
</evidence>
<dbReference type="AlphaFoldDB" id="A0A498R2E1"/>
<accession>A0A498R2E1</accession>
<dbReference type="OrthoDB" id="1633386at2"/>
<keyword evidence="3" id="KW-1185">Reference proteome</keyword>
<feature type="domain" description="Bacteriophage phiJL001 Gp84 C-terminal" evidence="1">
    <location>
        <begin position="196"/>
        <end position="265"/>
    </location>
</feature>
<name>A0A498R2E1_9FIRM</name>
<dbReference type="Pfam" id="PF09356">
    <property type="entry name" value="Phage_BR0599"/>
    <property type="match status" value="1"/>
</dbReference>
<evidence type="ECO:0000313" key="3">
    <source>
        <dbReference type="Proteomes" id="UP000277811"/>
    </source>
</evidence>
<dbReference type="Proteomes" id="UP000277811">
    <property type="component" value="Unassembled WGS sequence"/>
</dbReference>
<protein>
    <recommendedName>
        <fullName evidence="1">Bacteriophage phiJL001 Gp84 C-terminal domain-containing protein</fullName>
    </recommendedName>
</protein>
<evidence type="ECO:0000259" key="1">
    <source>
        <dbReference type="Pfam" id="PF09356"/>
    </source>
</evidence>
<proteinExistence type="predicted"/>